<dbReference type="AlphaFoldDB" id="A0A4Y8LUE6"/>
<keyword evidence="2" id="KW-1185">Reference proteome</keyword>
<reference evidence="1 2" key="1">
    <citation type="submission" date="2019-03" db="EMBL/GenBank/DDBJ databases">
        <title>Cohnella endophytica sp. nov., a novel endophytic bacterium isolated from bark of Sonneratia apetala.</title>
        <authorList>
            <person name="Tuo L."/>
        </authorList>
    </citation>
    <scope>NUCLEOTIDE SEQUENCE [LARGE SCALE GENOMIC DNA]</scope>
    <source>
        <strain evidence="1 2">CCTCC AB 208254</strain>
    </source>
</reference>
<proteinExistence type="predicted"/>
<evidence type="ECO:0000313" key="2">
    <source>
        <dbReference type="Proteomes" id="UP000297900"/>
    </source>
</evidence>
<sequence length="59" mass="7031">MSEMDSDVNEDRNRERQLDQSFEVWYKQMENQIQQQEGITRVSDENVFEAAVDMDAESE</sequence>
<accession>A0A4Y8LUE6</accession>
<dbReference type="Proteomes" id="UP000297900">
    <property type="component" value="Unassembled WGS sequence"/>
</dbReference>
<evidence type="ECO:0000313" key="1">
    <source>
        <dbReference type="EMBL" id="TFE25169.1"/>
    </source>
</evidence>
<dbReference type="EMBL" id="SOMN01000020">
    <property type="protein sequence ID" value="TFE25169.1"/>
    <property type="molecule type" value="Genomic_DNA"/>
</dbReference>
<dbReference type="OrthoDB" id="2626088at2"/>
<gene>
    <name evidence="1" type="ORF">E2980_14025</name>
</gene>
<name>A0A4Y8LUE6_9BACL</name>
<comment type="caution">
    <text evidence="1">The sequence shown here is derived from an EMBL/GenBank/DDBJ whole genome shotgun (WGS) entry which is preliminary data.</text>
</comment>
<protein>
    <submittedName>
        <fullName evidence="1">Uncharacterized protein</fullName>
    </submittedName>
</protein>
<organism evidence="1 2">
    <name type="scientific">Cohnella luojiensis</name>
    <dbReference type="NCBI Taxonomy" id="652876"/>
    <lineage>
        <taxon>Bacteria</taxon>
        <taxon>Bacillati</taxon>
        <taxon>Bacillota</taxon>
        <taxon>Bacilli</taxon>
        <taxon>Bacillales</taxon>
        <taxon>Paenibacillaceae</taxon>
        <taxon>Cohnella</taxon>
    </lineage>
</organism>
<dbReference type="RefSeq" id="WP_135152824.1">
    <property type="nucleotide sequence ID" value="NZ_SOMN01000020.1"/>
</dbReference>